<dbReference type="SUPFAM" id="SSF56349">
    <property type="entry name" value="DNA breaking-rejoining enzymes"/>
    <property type="match status" value="1"/>
</dbReference>
<keyword evidence="9" id="KW-1185">Reference proteome</keyword>
<proteinExistence type="inferred from homology"/>
<dbReference type="GO" id="GO:0006310">
    <property type="term" value="P:DNA recombination"/>
    <property type="evidence" value="ECO:0007669"/>
    <property type="project" value="UniProtKB-KW"/>
</dbReference>
<dbReference type="PANTHER" id="PTHR30629:SF2">
    <property type="entry name" value="PROPHAGE INTEGRASE INTS-RELATED"/>
    <property type="match status" value="1"/>
</dbReference>
<dbReference type="Pfam" id="PF13356">
    <property type="entry name" value="Arm-DNA-bind_3"/>
    <property type="match status" value="1"/>
</dbReference>
<dbReference type="InterPro" id="IPR025166">
    <property type="entry name" value="Integrase_DNA_bind_dom"/>
</dbReference>
<organism evidence="8 9">
    <name type="scientific">Roseateles toxinivorans</name>
    <dbReference type="NCBI Taxonomy" id="270368"/>
    <lineage>
        <taxon>Bacteria</taxon>
        <taxon>Pseudomonadati</taxon>
        <taxon>Pseudomonadota</taxon>
        <taxon>Betaproteobacteria</taxon>
        <taxon>Burkholderiales</taxon>
        <taxon>Sphaerotilaceae</taxon>
        <taxon>Roseateles</taxon>
    </lineage>
</organism>
<evidence type="ECO:0000313" key="9">
    <source>
        <dbReference type="Proteomes" id="UP000295361"/>
    </source>
</evidence>
<name>A0A4R6QSN5_9BURK</name>
<evidence type="ECO:0000313" key="8">
    <source>
        <dbReference type="EMBL" id="TDP74063.1"/>
    </source>
</evidence>
<dbReference type="InterPro" id="IPR038488">
    <property type="entry name" value="Integrase_DNA-bd_sf"/>
</dbReference>
<dbReference type="InterPro" id="IPR010998">
    <property type="entry name" value="Integrase_recombinase_N"/>
</dbReference>
<evidence type="ECO:0000256" key="5">
    <source>
        <dbReference type="PROSITE-ProRule" id="PRU01248"/>
    </source>
</evidence>
<dbReference type="InterPro" id="IPR002104">
    <property type="entry name" value="Integrase_catalytic"/>
</dbReference>
<dbReference type="Gene3D" id="1.10.443.10">
    <property type="entry name" value="Intergrase catalytic core"/>
    <property type="match status" value="1"/>
</dbReference>
<dbReference type="Gene3D" id="3.30.160.390">
    <property type="entry name" value="Integrase, DNA-binding domain"/>
    <property type="match status" value="1"/>
</dbReference>
<dbReference type="AlphaFoldDB" id="A0A4R6QSN5"/>
<dbReference type="PROSITE" id="PS51900">
    <property type="entry name" value="CB"/>
    <property type="match status" value="1"/>
</dbReference>
<dbReference type="RefSeq" id="WP_166651795.1">
    <property type="nucleotide sequence ID" value="NZ_SNXS01000001.1"/>
</dbReference>
<comment type="similarity">
    <text evidence="1">Belongs to the 'phage' integrase family.</text>
</comment>
<evidence type="ECO:0000256" key="4">
    <source>
        <dbReference type="ARBA" id="ARBA00023172"/>
    </source>
</evidence>
<evidence type="ECO:0000259" key="7">
    <source>
        <dbReference type="PROSITE" id="PS51900"/>
    </source>
</evidence>
<evidence type="ECO:0000259" key="6">
    <source>
        <dbReference type="PROSITE" id="PS51898"/>
    </source>
</evidence>
<protein>
    <submittedName>
        <fullName evidence="8">Site-specific recombinase XerD</fullName>
    </submittedName>
</protein>
<dbReference type="Pfam" id="PF00589">
    <property type="entry name" value="Phage_integrase"/>
    <property type="match status" value="1"/>
</dbReference>
<reference evidence="8 9" key="1">
    <citation type="submission" date="2019-03" db="EMBL/GenBank/DDBJ databases">
        <title>Genomic Encyclopedia of Type Strains, Phase IV (KMG-IV): sequencing the most valuable type-strain genomes for metagenomic binning, comparative biology and taxonomic classification.</title>
        <authorList>
            <person name="Goeker M."/>
        </authorList>
    </citation>
    <scope>NUCLEOTIDE SEQUENCE [LARGE SCALE GENOMIC DNA]</scope>
    <source>
        <strain evidence="8 9">DSM 16998</strain>
    </source>
</reference>
<dbReference type="GO" id="GO:0015074">
    <property type="term" value="P:DNA integration"/>
    <property type="evidence" value="ECO:0007669"/>
    <property type="project" value="UniProtKB-KW"/>
</dbReference>
<dbReference type="Gene3D" id="1.10.150.130">
    <property type="match status" value="1"/>
</dbReference>
<evidence type="ECO:0000256" key="1">
    <source>
        <dbReference type="ARBA" id="ARBA00008857"/>
    </source>
</evidence>
<gene>
    <name evidence="8" type="ORF">DES47_101110</name>
</gene>
<sequence length="390" mass="44507">MKRQFKFTKKALDALAPDAVAREVEYSDTDIAGLRIVVNRLGRKAWLLRYTFHGSKRSMKIGEYPAIDINEARLLASEARAQIARGTDPQLSRTQEAMLRGITLTRFMEEDALKHFKATQRSYRDSLGRWKRHLQEKFGATPIGEIRTQDIQRHHDMLKDRLSPATANRVLALLKRSLNLAIMWGKLEKNPCRGVRMHPENNHRQRYLAGDELRRFMQALDCEPNQTAASLFKFLLAVGVRRGEALTAKFSDISIETATWRLRNVKNNKARTVYLNQTALEIVKRQRNVSRWDWVFPARDGRDAHMADPRKAFKRVIERAGISDIVVHSLRHSHITLVAQHYPLQVASWLAGHQTLAVTAKYAHAQEHQLREASGMISNILTNAVAASGA</sequence>
<comment type="caution">
    <text evidence="8">The sequence shown here is derived from an EMBL/GenBank/DDBJ whole genome shotgun (WGS) entry which is preliminary data.</text>
</comment>
<dbReference type="PANTHER" id="PTHR30629">
    <property type="entry name" value="PROPHAGE INTEGRASE"/>
    <property type="match status" value="1"/>
</dbReference>
<dbReference type="FunCoup" id="A0A4R6QSN5">
    <property type="interactions" value="64"/>
</dbReference>
<dbReference type="PROSITE" id="PS51898">
    <property type="entry name" value="TYR_RECOMBINASE"/>
    <property type="match status" value="1"/>
</dbReference>
<feature type="domain" description="Tyr recombinase" evidence="6">
    <location>
        <begin position="203"/>
        <end position="375"/>
    </location>
</feature>
<feature type="domain" description="Core-binding (CB)" evidence="7">
    <location>
        <begin position="107"/>
        <end position="182"/>
    </location>
</feature>
<dbReference type="Pfam" id="PF02899">
    <property type="entry name" value="Phage_int_SAM_1"/>
    <property type="match status" value="1"/>
</dbReference>
<dbReference type="InParanoid" id="A0A4R6QSN5"/>
<keyword evidence="4" id="KW-0233">DNA recombination</keyword>
<accession>A0A4R6QSN5</accession>
<dbReference type="CDD" id="cd00796">
    <property type="entry name" value="INT_Rci_Hp1_C"/>
    <property type="match status" value="1"/>
</dbReference>
<evidence type="ECO:0000256" key="2">
    <source>
        <dbReference type="ARBA" id="ARBA00022908"/>
    </source>
</evidence>
<dbReference type="EMBL" id="SNXS01000001">
    <property type="protein sequence ID" value="TDP74063.1"/>
    <property type="molecule type" value="Genomic_DNA"/>
</dbReference>
<dbReference type="InterPro" id="IPR013762">
    <property type="entry name" value="Integrase-like_cat_sf"/>
</dbReference>
<dbReference type="InterPro" id="IPR004107">
    <property type="entry name" value="Integrase_SAM-like_N"/>
</dbReference>
<dbReference type="InterPro" id="IPR050808">
    <property type="entry name" value="Phage_Integrase"/>
</dbReference>
<dbReference type="InterPro" id="IPR044068">
    <property type="entry name" value="CB"/>
</dbReference>
<dbReference type="Proteomes" id="UP000295361">
    <property type="component" value="Unassembled WGS sequence"/>
</dbReference>
<keyword evidence="2" id="KW-0229">DNA integration</keyword>
<dbReference type="InterPro" id="IPR011010">
    <property type="entry name" value="DNA_brk_join_enz"/>
</dbReference>
<keyword evidence="3 5" id="KW-0238">DNA-binding</keyword>
<evidence type="ECO:0000256" key="3">
    <source>
        <dbReference type="ARBA" id="ARBA00023125"/>
    </source>
</evidence>
<dbReference type="GO" id="GO:0003677">
    <property type="term" value="F:DNA binding"/>
    <property type="evidence" value="ECO:0007669"/>
    <property type="project" value="UniProtKB-UniRule"/>
</dbReference>